<dbReference type="EMBL" id="BBWU01000028">
    <property type="protein sequence ID" value="GAO39279.1"/>
    <property type="molecule type" value="Genomic_DNA"/>
</dbReference>
<dbReference type="STRING" id="1219043.SCH01S_28_01400"/>
<keyword evidence="2" id="KW-1185">Reference proteome</keyword>
<evidence type="ECO:0000313" key="2">
    <source>
        <dbReference type="Proteomes" id="UP000033202"/>
    </source>
</evidence>
<name>A0A0E9MP00_9SPHN</name>
<organism evidence="1 2">
    <name type="scientific">Sphingomonas changbaiensis NBRC 104936</name>
    <dbReference type="NCBI Taxonomy" id="1219043"/>
    <lineage>
        <taxon>Bacteria</taxon>
        <taxon>Pseudomonadati</taxon>
        <taxon>Pseudomonadota</taxon>
        <taxon>Alphaproteobacteria</taxon>
        <taxon>Sphingomonadales</taxon>
        <taxon>Sphingomonadaceae</taxon>
        <taxon>Sphingomonas</taxon>
    </lineage>
</organism>
<dbReference type="AlphaFoldDB" id="A0A0E9MP00"/>
<reference evidence="1 2" key="1">
    <citation type="submission" date="2015-04" db="EMBL/GenBank/DDBJ databases">
        <title>Whole genome shotgun sequence of Sphingomonas changbaiensis NBRC 104936.</title>
        <authorList>
            <person name="Katano-Makiyama Y."/>
            <person name="Hosoyama A."/>
            <person name="Hashimoto M."/>
            <person name="Noguchi M."/>
            <person name="Tsuchikane K."/>
            <person name="Ohji S."/>
            <person name="Yamazoe A."/>
            <person name="Ichikawa N."/>
            <person name="Kimura A."/>
            <person name="Fujita N."/>
        </authorList>
    </citation>
    <scope>NUCLEOTIDE SEQUENCE [LARGE SCALE GENOMIC DNA]</scope>
    <source>
        <strain evidence="1 2">NBRC 104936</strain>
    </source>
</reference>
<protein>
    <submittedName>
        <fullName evidence="1">Uncharacterized protein</fullName>
    </submittedName>
</protein>
<comment type="caution">
    <text evidence="1">The sequence shown here is derived from an EMBL/GenBank/DDBJ whole genome shotgun (WGS) entry which is preliminary data.</text>
</comment>
<sequence>MIVREQRGYGPVEAGGAVMLPPSCTITVPEPDVPIELVDDPMLVLFDIDPLDIVPLDMVPLDIVLFGVVTVPFG</sequence>
<accession>A0A0E9MP00</accession>
<evidence type="ECO:0000313" key="1">
    <source>
        <dbReference type="EMBL" id="GAO39279.1"/>
    </source>
</evidence>
<gene>
    <name evidence="1" type="ORF">SCH01S_28_01400</name>
</gene>
<dbReference type="Proteomes" id="UP000033202">
    <property type="component" value="Unassembled WGS sequence"/>
</dbReference>
<proteinExistence type="predicted"/>